<keyword evidence="3 4" id="KW-0067">ATP-binding</keyword>
<dbReference type="GO" id="GO:0005737">
    <property type="term" value="C:cytoplasm"/>
    <property type="evidence" value="ECO:0007669"/>
    <property type="project" value="TreeGrafter"/>
</dbReference>
<dbReference type="EMBL" id="AUZX01015902">
    <property type="protein sequence ID" value="EQD27874.1"/>
    <property type="molecule type" value="Genomic_DNA"/>
</dbReference>
<dbReference type="GO" id="GO:0004088">
    <property type="term" value="F:carbamoyl-phosphate synthase (glutamine-hydrolyzing) activity"/>
    <property type="evidence" value="ECO:0007669"/>
    <property type="project" value="TreeGrafter"/>
</dbReference>
<dbReference type="GO" id="GO:0005524">
    <property type="term" value="F:ATP binding"/>
    <property type="evidence" value="ECO:0007669"/>
    <property type="project" value="UniProtKB-KW"/>
</dbReference>
<sequence>MKLRIQITGTSSASFEPSLDYVTVKIPKWPFEKFSKDTILGVSMKSTGEVMGIGRTFEEALFKAIASLEERYQFGRSLNLNDEELIWYLKNPTHLRLRAIFEAFMRGLNSSEIKLHTAWDIDILMRIESVISALKDLRNDQRKPQISEKYWSSGFYYI</sequence>
<dbReference type="InterPro" id="IPR036897">
    <property type="entry name" value="CarbamoylP_synth_lsu_oligo_sf"/>
</dbReference>
<proteinExistence type="predicted"/>
<organism evidence="4">
    <name type="scientific">mine drainage metagenome</name>
    <dbReference type="NCBI Taxonomy" id="410659"/>
    <lineage>
        <taxon>unclassified sequences</taxon>
        <taxon>metagenomes</taxon>
        <taxon>ecological metagenomes</taxon>
    </lineage>
</organism>
<gene>
    <name evidence="4" type="ORF">B1A_21524</name>
</gene>
<keyword evidence="1" id="KW-0436">Ligase</keyword>
<dbReference type="GO" id="GO:0006541">
    <property type="term" value="P:glutamine metabolic process"/>
    <property type="evidence" value="ECO:0007669"/>
    <property type="project" value="TreeGrafter"/>
</dbReference>
<evidence type="ECO:0000256" key="3">
    <source>
        <dbReference type="ARBA" id="ARBA00022840"/>
    </source>
</evidence>
<evidence type="ECO:0000313" key="4">
    <source>
        <dbReference type="EMBL" id="EQD27874.1"/>
    </source>
</evidence>
<accession>T0ZG66</accession>
<reference evidence="4" key="2">
    <citation type="journal article" date="2014" name="ISME J.">
        <title>Microbial stratification in low pH oxic and suboxic macroscopic growths along an acid mine drainage.</title>
        <authorList>
            <person name="Mendez-Garcia C."/>
            <person name="Mesa V."/>
            <person name="Sprenger R.R."/>
            <person name="Richter M."/>
            <person name="Diez M.S."/>
            <person name="Solano J."/>
            <person name="Bargiela R."/>
            <person name="Golyshina O.V."/>
            <person name="Manteca A."/>
            <person name="Ramos J.L."/>
            <person name="Gallego J.R."/>
            <person name="Llorente I."/>
            <person name="Martins Dos Santos V.A."/>
            <person name="Jensen O.N."/>
            <person name="Pelaez A.I."/>
            <person name="Sanchez J."/>
            <person name="Ferrer M."/>
        </authorList>
    </citation>
    <scope>NUCLEOTIDE SEQUENCE</scope>
</reference>
<dbReference type="SUPFAM" id="SSF48108">
    <property type="entry name" value="Carbamoyl phosphate synthetase, large subunit connection domain"/>
    <property type="match status" value="1"/>
</dbReference>
<dbReference type="SUPFAM" id="SSF56059">
    <property type="entry name" value="Glutathione synthetase ATP-binding domain-like"/>
    <property type="match status" value="1"/>
</dbReference>
<comment type="caution">
    <text evidence="4">The sequence shown here is derived from an EMBL/GenBank/DDBJ whole genome shotgun (WGS) entry which is preliminary data.</text>
</comment>
<evidence type="ECO:0000256" key="2">
    <source>
        <dbReference type="ARBA" id="ARBA00022741"/>
    </source>
</evidence>
<reference evidence="4" key="1">
    <citation type="submission" date="2013-08" db="EMBL/GenBank/DDBJ databases">
        <authorList>
            <person name="Mendez C."/>
            <person name="Richter M."/>
            <person name="Ferrer M."/>
            <person name="Sanchez J."/>
        </authorList>
    </citation>
    <scope>NUCLEOTIDE SEQUENCE</scope>
</reference>
<dbReference type="Gene3D" id="3.30.470.20">
    <property type="entry name" value="ATP-grasp fold, B domain"/>
    <property type="match status" value="1"/>
</dbReference>
<dbReference type="PANTHER" id="PTHR11405:SF53">
    <property type="entry name" value="CARBAMOYL-PHOSPHATE SYNTHASE [AMMONIA], MITOCHONDRIAL"/>
    <property type="match status" value="1"/>
</dbReference>
<dbReference type="PANTHER" id="PTHR11405">
    <property type="entry name" value="CARBAMOYLTRANSFERASE FAMILY MEMBER"/>
    <property type="match status" value="1"/>
</dbReference>
<name>T0ZG66_9ZZZZ</name>
<dbReference type="AlphaFoldDB" id="T0ZG66"/>
<protein>
    <submittedName>
        <fullName evidence="4">Carbamoyl-phosphate synthase L chain ATP-binding protein</fullName>
    </submittedName>
</protein>
<evidence type="ECO:0000256" key="1">
    <source>
        <dbReference type="ARBA" id="ARBA00022598"/>
    </source>
</evidence>
<keyword evidence="2" id="KW-0547">Nucleotide-binding</keyword>
<dbReference type="Gene3D" id="1.10.1030.10">
    <property type="entry name" value="Carbamoyl-phosphate synthetase, large subunit oligomerisation domain"/>
    <property type="match status" value="1"/>
</dbReference>